<feature type="non-terminal residue" evidence="2">
    <location>
        <position position="297"/>
    </location>
</feature>
<feature type="transmembrane region" description="Helical" evidence="1">
    <location>
        <begin position="20"/>
        <end position="41"/>
    </location>
</feature>
<protein>
    <submittedName>
        <fullName evidence="2">Uncharacterized protein</fullName>
    </submittedName>
</protein>
<evidence type="ECO:0000313" key="2">
    <source>
        <dbReference type="EMBL" id="GAI84693.1"/>
    </source>
</evidence>
<sequence>MSQQHLPTAVRTGDWLARVVPKALVVLLALAVILGGVWTYYDVKWGRELSRELEAWKAQGLPLSMSEVIPKPVPDSENAAPLYLSVFNVSFEPAIRPSPRRNFADLSDEEEDLIDDHRRGKERAGSAAQVRAILSRPEVVQALQTLKRASQYPNAVFPVKWELGFAAVFPHMPRFLDATRMVTVQALVLAEDGQMADAFDWCLVGLRMADHTAMEPSMIAQLVAMAMRNMALGTIEELISARSVPAAAGQALQEHLQGIDVYGFYDQAMRLEGAFGRSTFAQLREKPEILAETVRDV</sequence>
<organism evidence="2">
    <name type="scientific">marine sediment metagenome</name>
    <dbReference type="NCBI Taxonomy" id="412755"/>
    <lineage>
        <taxon>unclassified sequences</taxon>
        <taxon>metagenomes</taxon>
        <taxon>ecological metagenomes</taxon>
    </lineage>
</organism>
<keyword evidence="1" id="KW-0812">Transmembrane</keyword>
<keyword evidence="1" id="KW-0472">Membrane</keyword>
<dbReference type="AlphaFoldDB" id="X1RVI6"/>
<dbReference type="EMBL" id="BARW01009805">
    <property type="protein sequence ID" value="GAI84693.1"/>
    <property type="molecule type" value="Genomic_DNA"/>
</dbReference>
<name>X1RVI6_9ZZZZ</name>
<proteinExistence type="predicted"/>
<reference evidence="2" key="1">
    <citation type="journal article" date="2014" name="Front. Microbiol.">
        <title>High frequency of phylogenetically diverse reductive dehalogenase-homologous genes in deep subseafloor sedimentary metagenomes.</title>
        <authorList>
            <person name="Kawai M."/>
            <person name="Futagami T."/>
            <person name="Toyoda A."/>
            <person name="Takaki Y."/>
            <person name="Nishi S."/>
            <person name="Hori S."/>
            <person name="Arai W."/>
            <person name="Tsubouchi T."/>
            <person name="Morono Y."/>
            <person name="Uchiyama I."/>
            <person name="Ito T."/>
            <person name="Fujiyama A."/>
            <person name="Inagaki F."/>
            <person name="Takami H."/>
        </authorList>
    </citation>
    <scope>NUCLEOTIDE SEQUENCE</scope>
    <source>
        <strain evidence="2">Expedition CK06-06</strain>
    </source>
</reference>
<comment type="caution">
    <text evidence="2">The sequence shown here is derived from an EMBL/GenBank/DDBJ whole genome shotgun (WGS) entry which is preliminary data.</text>
</comment>
<keyword evidence="1" id="KW-1133">Transmembrane helix</keyword>
<evidence type="ECO:0000256" key="1">
    <source>
        <dbReference type="SAM" id="Phobius"/>
    </source>
</evidence>
<gene>
    <name evidence="2" type="ORF">S12H4_19578</name>
</gene>
<accession>X1RVI6</accession>